<proteinExistence type="predicted"/>
<keyword evidence="1" id="KW-1133">Transmembrane helix</keyword>
<dbReference type="Gene3D" id="2.60.40.10">
    <property type="entry name" value="Immunoglobulins"/>
    <property type="match status" value="3"/>
</dbReference>
<dbReference type="EMBL" id="FOLL01000019">
    <property type="protein sequence ID" value="SFC68987.1"/>
    <property type="molecule type" value="Genomic_DNA"/>
</dbReference>
<keyword evidence="3" id="KW-1185">Reference proteome</keyword>
<evidence type="ECO:0000256" key="1">
    <source>
        <dbReference type="SAM" id="Phobius"/>
    </source>
</evidence>
<gene>
    <name evidence="2" type="ORF">SAMN05421747_11954</name>
</gene>
<dbReference type="AlphaFoldDB" id="A0A1I1L7A5"/>
<evidence type="ECO:0008006" key="4">
    <source>
        <dbReference type="Google" id="ProtNLM"/>
    </source>
</evidence>
<feature type="transmembrane region" description="Helical" evidence="1">
    <location>
        <begin position="20"/>
        <end position="35"/>
    </location>
</feature>
<dbReference type="Proteomes" id="UP000199577">
    <property type="component" value="Unassembled WGS sequence"/>
</dbReference>
<keyword evidence="1" id="KW-0472">Membrane</keyword>
<dbReference type="InterPro" id="IPR014756">
    <property type="entry name" value="Ig_E-set"/>
</dbReference>
<dbReference type="InterPro" id="IPR013783">
    <property type="entry name" value="Ig-like_fold"/>
</dbReference>
<reference evidence="3" key="1">
    <citation type="submission" date="2016-10" db="EMBL/GenBank/DDBJ databases">
        <authorList>
            <person name="Varghese N."/>
            <person name="Submissions S."/>
        </authorList>
    </citation>
    <scope>NUCLEOTIDE SEQUENCE [LARGE SCALE GENOMIC DNA]</scope>
    <source>
        <strain evidence="3">DSM 22900</strain>
    </source>
</reference>
<sequence>MKVTYKTMIMLCNRQKQQVAYWLICFMVGGVFFASCKKEEQVPDTVQLEVFGPSPVLRGGEIKFIGNRLDRVKAVVLADGTEITEINVVNSGEIRITIPHDAAPGHIILKYDGGEIRTKTPLTYSEPIAIDDVSPLRAKAGEVITIEGEYLNLIAEIIFAQDVVVTQEAFVSQSRKKIEVAVPEEAQTGVIALSNGAEIPLMLYTESEVEIVLPAVEAPVDLTGKKPGDVISISGTDLDLVKHLIVPEEQSIVFSVSEEGREISFTLPENTVDGAVVMIPASGVKVALANVGMATVAELSATPATEVKAGQQLTITGINMELVTEVIFAGTTEPAAITSKSATAVKVTVPEGAVSGDIILRTNTGKEATVAIETAKANVLSYNPNPVAAGTALTITGQHLDVLHALTFSGNVTVEVSANSASSLNVMVPTTAESGPLTATMKNGEQVAFPSLTVDKPLVAYIPVMPTDEIANGKLWIVTIANQDKLTGVQINGQSVQYVVDGDQLYIGIPSSVKGSSVLRLLSSNGDISYTIDIKDSGIVETVIWDEGPLDVTWGDGGRVLIPIDMFNNVRAGTFLKFYFEQKDAWGQAQINHGNWGQIAFPELDNQGTITSHGMPINNDKSITTLELQLTQEILDIIRNNGGGGYGIIIQGSDWIFEKVSIIDYGN</sequence>
<name>A0A1I1L7A5_9SPHI</name>
<protein>
    <recommendedName>
        <fullName evidence="4">IPT/TIG domain-containing protein</fullName>
    </recommendedName>
</protein>
<organism evidence="2 3">
    <name type="scientific">Parapedobacter composti</name>
    <dbReference type="NCBI Taxonomy" id="623281"/>
    <lineage>
        <taxon>Bacteria</taxon>
        <taxon>Pseudomonadati</taxon>
        <taxon>Bacteroidota</taxon>
        <taxon>Sphingobacteriia</taxon>
        <taxon>Sphingobacteriales</taxon>
        <taxon>Sphingobacteriaceae</taxon>
        <taxon>Parapedobacter</taxon>
    </lineage>
</organism>
<keyword evidence="1" id="KW-0812">Transmembrane</keyword>
<dbReference type="STRING" id="623281.SAMN05421747_11954"/>
<evidence type="ECO:0000313" key="3">
    <source>
        <dbReference type="Proteomes" id="UP000199577"/>
    </source>
</evidence>
<evidence type="ECO:0000313" key="2">
    <source>
        <dbReference type="EMBL" id="SFC68987.1"/>
    </source>
</evidence>
<dbReference type="SUPFAM" id="SSF81296">
    <property type="entry name" value="E set domains"/>
    <property type="match status" value="1"/>
</dbReference>
<accession>A0A1I1L7A5</accession>